<keyword evidence="17" id="KW-1185">Reference proteome</keyword>
<dbReference type="GO" id="GO:0015344">
    <property type="term" value="F:siderophore uptake transmembrane transporter activity"/>
    <property type="evidence" value="ECO:0007669"/>
    <property type="project" value="TreeGrafter"/>
</dbReference>
<keyword evidence="11 12" id="KW-0998">Cell outer membrane</keyword>
<dbReference type="PANTHER" id="PTHR32552">
    <property type="entry name" value="FERRICHROME IRON RECEPTOR-RELATED"/>
    <property type="match status" value="1"/>
</dbReference>
<evidence type="ECO:0000256" key="11">
    <source>
        <dbReference type="ARBA" id="ARBA00023237"/>
    </source>
</evidence>
<organism evidence="16 17">
    <name type="scientific">Parvularcula dongshanensis</name>
    <dbReference type="NCBI Taxonomy" id="1173995"/>
    <lineage>
        <taxon>Bacteria</taxon>
        <taxon>Pseudomonadati</taxon>
        <taxon>Pseudomonadota</taxon>
        <taxon>Alphaproteobacteria</taxon>
        <taxon>Parvularculales</taxon>
        <taxon>Parvularculaceae</taxon>
        <taxon>Parvularcula</taxon>
    </lineage>
</organism>
<dbReference type="AlphaFoldDB" id="A0A840HZD8"/>
<dbReference type="Pfam" id="PF00593">
    <property type="entry name" value="TonB_dep_Rec_b-barrel"/>
    <property type="match status" value="1"/>
</dbReference>
<evidence type="ECO:0000313" key="17">
    <source>
        <dbReference type="Proteomes" id="UP000563524"/>
    </source>
</evidence>
<evidence type="ECO:0000256" key="1">
    <source>
        <dbReference type="ARBA" id="ARBA00004571"/>
    </source>
</evidence>
<keyword evidence="6" id="KW-0732">Signal</keyword>
<dbReference type="InterPro" id="IPR012910">
    <property type="entry name" value="Plug_dom"/>
</dbReference>
<keyword evidence="5 12" id="KW-0812">Transmembrane</keyword>
<evidence type="ECO:0000256" key="2">
    <source>
        <dbReference type="ARBA" id="ARBA00022448"/>
    </source>
</evidence>
<evidence type="ECO:0000256" key="12">
    <source>
        <dbReference type="PROSITE-ProRule" id="PRU01360"/>
    </source>
</evidence>
<keyword evidence="7" id="KW-0408">Iron</keyword>
<dbReference type="GO" id="GO:0009279">
    <property type="term" value="C:cell outer membrane"/>
    <property type="evidence" value="ECO:0007669"/>
    <property type="project" value="UniProtKB-SubCell"/>
</dbReference>
<evidence type="ECO:0000256" key="10">
    <source>
        <dbReference type="ARBA" id="ARBA00023136"/>
    </source>
</evidence>
<evidence type="ECO:0000256" key="7">
    <source>
        <dbReference type="ARBA" id="ARBA00023004"/>
    </source>
</evidence>
<evidence type="ECO:0000256" key="6">
    <source>
        <dbReference type="ARBA" id="ARBA00022729"/>
    </source>
</evidence>
<dbReference type="Proteomes" id="UP000563524">
    <property type="component" value="Unassembled WGS sequence"/>
</dbReference>
<evidence type="ECO:0000259" key="14">
    <source>
        <dbReference type="Pfam" id="PF00593"/>
    </source>
</evidence>
<keyword evidence="2 12" id="KW-0813">Transport</keyword>
<keyword evidence="16" id="KW-0675">Receptor</keyword>
<keyword evidence="9 13" id="KW-0798">TonB box</keyword>
<dbReference type="InterPro" id="IPR039426">
    <property type="entry name" value="TonB-dep_rcpt-like"/>
</dbReference>
<name>A0A840HZD8_9PROT</name>
<evidence type="ECO:0000256" key="5">
    <source>
        <dbReference type="ARBA" id="ARBA00022692"/>
    </source>
</evidence>
<dbReference type="InterPro" id="IPR036942">
    <property type="entry name" value="Beta-barrel_TonB_sf"/>
</dbReference>
<comment type="subcellular location">
    <subcellularLocation>
        <location evidence="1 12">Cell outer membrane</location>
        <topology evidence="1 12">Multi-pass membrane protein</topology>
    </subcellularLocation>
</comment>
<feature type="domain" description="TonB-dependent receptor-like beta-barrel" evidence="14">
    <location>
        <begin position="230"/>
        <end position="617"/>
    </location>
</feature>
<comment type="similarity">
    <text evidence="12 13">Belongs to the TonB-dependent receptor family.</text>
</comment>
<dbReference type="Gene3D" id="2.170.130.10">
    <property type="entry name" value="TonB-dependent receptor, plug domain"/>
    <property type="match status" value="1"/>
</dbReference>
<keyword evidence="10 12" id="KW-0472">Membrane</keyword>
<dbReference type="PROSITE" id="PS52016">
    <property type="entry name" value="TONB_DEPENDENT_REC_3"/>
    <property type="match status" value="1"/>
</dbReference>
<evidence type="ECO:0000256" key="9">
    <source>
        <dbReference type="ARBA" id="ARBA00023077"/>
    </source>
</evidence>
<keyword evidence="4" id="KW-0410">Iron transport</keyword>
<evidence type="ECO:0000256" key="3">
    <source>
        <dbReference type="ARBA" id="ARBA00022452"/>
    </source>
</evidence>
<sequence>MLLSFLLLQGAVAPDVIVVTGERRPASLAETPAAISVLTREEADLVLPQTSAELLNRVPGVLVQAGSGRESLVSVRSPVLTGGAGAGSFLYLADGVPLRAAGFANVNGLFDAPVPFAERVEVVRGPGDVAYGSNALHGAVNVITSAPGKEDGRARVSYGSFDRLSGLLEGGGERWRGGFSVLDDGGYRADQSALQMRAYGAVRIGEATLRLTAHHLEQETAGYVTGEGAYRDDAVRRSNPNPEAYRDARLVLASLEVPFEAGAWSGTVTPYARWTQMDFLQHFLPGDPLEENEHGSVGVQSTAGRPLTDDLRLLAGFDLDLTKGTLTETQAAPSFAVFPQGVHYDYAVKAVEAAPFARLSWDVLPQMTVQAGVRATFTGYDYDDRTGGGAVGRFLRPDDRKDDFSVVTAKLASTYDFGANGTIYASLARGARPPQTTDIYRLQTGQTPSGMEPETLDAAELGWRKTSERGSVSLAGFVMHKRHYFFRDADGLNVTDGQTDHIGVEAEGTLKLTDTLALSGAGTWAKHSYAFDRPVGDASESIADGDDVDTAPRTQGVMRLTWTPVPPLLFEAAWTHVGAYYTDAANTEDYPGHDLLDLRAQWRPAENLRLLGIVRNVTDERYADRADYAFGNARYFPGEERSAEVAVEVGF</sequence>
<dbReference type="SUPFAM" id="SSF56935">
    <property type="entry name" value="Porins"/>
    <property type="match status" value="1"/>
</dbReference>
<gene>
    <name evidence="16" type="ORF">GGQ59_000429</name>
</gene>
<keyword evidence="3 12" id="KW-1134">Transmembrane beta strand</keyword>
<proteinExistence type="inferred from homology"/>
<evidence type="ECO:0000256" key="8">
    <source>
        <dbReference type="ARBA" id="ARBA00023065"/>
    </source>
</evidence>
<evidence type="ECO:0000256" key="4">
    <source>
        <dbReference type="ARBA" id="ARBA00022496"/>
    </source>
</evidence>
<dbReference type="EMBL" id="JACHOB010000001">
    <property type="protein sequence ID" value="MBB4657929.1"/>
    <property type="molecule type" value="Genomic_DNA"/>
</dbReference>
<evidence type="ECO:0000259" key="15">
    <source>
        <dbReference type="Pfam" id="PF07715"/>
    </source>
</evidence>
<dbReference type="Gene3D" id="2.40.170.20">
    <property type="entry name" value="TonB-dependent receptor, beta-barrel domain"/>
    <property type="match status" value="1"/>
</dbReference>
<evidence type="ECO:0000256" key="13">
    <source>
        <dbReference type="RuleBase" id="RU003357"/>
    </source>
</evidence>
<dbReference type="Pfam" id="PF07715">
    <property type="entry name" value="Plug"/>
    <property type="match status" value="1"/>
</dbReference>
<keyword evidence="8" id="KW-0406">Ion transport</keyword>
<protein>
    <submittedName>
        <fullName evidence="16">Outer membrane receptor protein involved in Fe transport</fullName>
    </submittedName>
</protein>
<comment type="caution">
    <text evidence="16">The sequence shown here is derived from an EMBL/GenBank/DDBJ whole genome shotgun (WGS) entry which is preliminary data.</text>
</comment>
<dbReference type="InterPro" id="IPR037066">
    <property type="entry name" value="Plug_dom_sf"/>
</dbReference>
<dbReference type="PANTHER" id="PTHR32552:SF89">
    <property type="entry name" value="CATECHOLATE SIDEROPHORE RECEPTOR FIU"/>
    <property type="match status" value="1"/>
</dbReference>
<evidence type="ECO:0000313" key="16">
    <source>
        <dbReference type="EMBL" id="MBB4657929.1"/>
    </source>
</evidence>
<dbReference type="InterPro" id="IPR000531">
    <property type="entry name" value="Beta-barrel_TonB"/>
</dbReference>
<accession>A0A840HZD8</accession>
<dbReference type="RefSeq" id="WP_183815384.1">
    <property type="nucleotide sequence ID" value="NZ_JACHOB010000001.1"/>
</dbReference>
<reference evidence="16 17" key="1">
    <citation type="submission" date="2020-08" db="EMBL/GenBank/DDBJ databases">
        <title>Genomic Encyclopedia of Type Strains, Phase IV (KMG-IV): sequencing the most valuable type-strain genomes for metagenomic binning, comparative biology and taxonomic classification.</title>
        <authorList>
            <person name="Goeker M."/>
        </authorList>
    </citation>
    <scope>NUCLEOTIDE SEQUENCE [LARGE SCALE GENOMIC DNA]</scope>
    <source>
        <strain evidence="16 17">DSM 102850</strain>
    </source>
</reference>
<feature type="domain" description="TonB-dependent receptor plug" evidence="15">
    <location>
        <begin position="28"/>
        <end position="139"/>
    </location>
</feature>